<evidence type="ECO:0000256" key="1">
    <source>
        <dbReference type="ARBA" id="ARBA00022737"/>
    </source>
</evidence>
<feature type="repeat" description="TPR" evidence="3">
    <location>
        <begin position="29"/>
        <end position="62"/>
    </location>
</feature>
<protein>
    <submittedName>
        <fullName evidence="5">Tetratricopeptide repeat protein</fullName>
    </submittedName>
</protein>
<keyword evidence="1" id="KW-0677">Repeat</keyword>
<dbReference type="Gene3D" id="1.25.40.10">
    <property type="entry name" value="Tetratricopeptide repeat domain"/>
    <property type="match status" value="1"/>
</dbReference>
<dbReference type="InterPro" id="IPR019734">
    <property type="entry name" value="TPR_rpt"/>
</dbReference>
<dbReference type="SMART" id="SM00028">
    <property type="entry name" value="TPR"/>
    <property type="match status" value="3"/>
</dbReference>
<evidence type="ECO:0000313" key="5">
    <source>
        <dbReference type="EMBL" id="MFD2873209.1"/>
    </source>
</evidence>
<feature type="repeat" description="TPR" evidence="3">
    <location>
        <begin position="96"/>
        <end position="129"/>
    </location>
</feature>
<organism evidence="5 6">
    <name type="scientific">Mucilaginibacter ximonensis</name>
    <dbReference type="NCBI Taxonomy" id="538021"/>
    <lineage>
        <taxon>Bacteria</taxon>
        <taxon>Pseudomonadati</taxon>
        <taxon>Bacteroidota</taxon>
        <taxon>Sphingobacteriia</taxon>
        <taxon>Sphingobacteriales</taxon>
        <taxon>Sphingobacteriaceae</taxon>
        <taxon>Mucilaginibacter</taxon>
    </lineage>
</organism>
<dbReference type="InterPro" id="IPR051685">
    <property type="entry name" value="Ycf3/AcsC/BcsC/TPR_MFPF"/>
</dbReference>
<proteinExistence type="predicted"/>
<comment type="caution">
    <text evidence="5">The sequence shown here is derived from an EMBL/GenBank/DDBJ whole genome shotgun (WGS) entry which is preliminary data.</text>
</comment>
<evidence type="ECO:0000313" key="6">
    <source>
        <dbReference type="Proteomes" id="UP001597557"/>
    </source>
</evidence>
<dbReference type="Pfam" id="PF14559">
    <property type="entry name" value="TPR_19"/>
    <property type="match status" value="2"/>
</dbReference>
<reference evidence="6" key="1">
    <citation type="journal article" date="2019" name="Int. J. Syst. Evol. Microbiol.">
        <title>The Global Catalogue of Microorganisms (GCM) 10K type strain sequencing project: providing services to taxonomists for standard genome sequencing and annotation.</title>
        <authorList>
            <consortium name="The Broad Institute Genomics Platform"/>
            <consortium name="The Broad Institute Genome Sequencing Center for Infectious Disease"/>
            <person name="Wu L."/>
            <person name="Ma J."/>
        </authorList>
    </citation>
    <scope>NUCLEOTIDE SEQUENCE [LARGE SCALE GENOMIC DNA]</scope>
    <source>
        <strain evidence="6">KCTC 22437</strain>
    </source>
</reference>
<dbReference type="PANTHER" id="PTHR44943">
    <property type="entry name" value="CELLULOSE SYNTHASE OPERON PROTEIN C"/>
    <property type="match status" value="1"/>
</dbReference>
<dbReference type="Proteomes" id="UP001597557">
    <property type="component" value="Unassembled WGS sequence"/>
</dbReference>
<dbReference type="PANTHER" id="PTHR44943:SF8">
    <property type="entry name" value="TPR REPEAT-CONTAINING PROTEIN MJ0263"/>
    <property type="match status" value="1"/>
</dbReference>
<evidence type="ECO:0000256" key="2">
    <source>
        <dbReference type="ARBA" id="ARBA00022803"/>
    </source>
</evidence>
<name>A0ABW5YCQ6_9SPHI</name>
<dbReference type="EMBL" id="JBHUPD010000002">
    <property type="protein sequence ID" value="MFD2873209.1"/>
    <property type="molecule type" value="Genomic_DNA"/>
</dbReference>
<evidence type="ECO:0000256" key="3">
    <source>
        <dbReference type="PROSITE-ProRule" id="PRU00339"/>
    </source>
</evidence>
<dbReference type="SUPFAM" id="SSF48452">
    <property type="entry name" value="TPR-like"/>
    <property type="match status" value="1"/>
</dbReference>
<feature type="repeat" description="TPR" evidence="3">
    <location>
        <begin position="130"/>
        <end position="163"/>
    </location>
</feature>
<accession>A0ABW5YCQ6</accession>
<evidence type="ECO:0000256" key="4">
    <source>
        <dbReference type="SAM" id="SignalP"/>
    </source>
</evidence>
<feature type="signal peptide" evidence="4">
    <location>
        <begin position="1"/>
        <end position="22"/>
    </location>
</feature>
<dbReference type="RefSeq" id="WP_377185711.1">
    <property type="nucleotide sequence ID" value="NZ_JBHUPD010000002.1"/>
</dbReference>
<dbReference type="InterPro" id="IPR011990">
    <property type="entry name" value="TPR-like_helical_dom_sf"/>
</dbReference>
<keyword evidence="6" id="KW-1185">Reference proteome</keyword>
<feature type="chain" id="PRO_5047306132" evidence="4">
    <location>
        <begin position="23"/>
        <end position="331"/>
    </location>
</feature>
<sequence length="331" mass="36260">MKTYRSLALIIILSLSVNALFAQNKPSHTDSLMKAGIALTDAGKFAEAVAIYDEVLKASPDSKPVLYEKAITLNIMGKHDDAIIILEKLLTSISTPNVYAALGDAYDMKGDFDKATSYYTKGISLWPKDRNLWLNLSVSYSRQKKYPQAQAAAAEAIKADPRHARSYQNYAVAAYLQGKNAEALLGLSNYLMFGSNNQSLGACNVIKSILYAKPNTNADPVAKLEQETIAGAVTVATAGKTGLAPIDSLVLQLTASYKAIQSQENQFGSSFFARYFGDFFGAIATTNYMDTYTRFIAVSLSPQDNIAWLKAHNDDVKAFNIWLNTQKRQTE</sequence>
<keyword evidence="4" id="KW-0732">Signal</keyword>
<dbReference type="PROSITE" id="PS50005">
    <property type="entry name" value="TPR"/>
    <property type="match status" value="3"/>
</dbReference>
<keyword evidence="2 3" id="KW-0802">TPR repeat</keyword>
<gene>
    <name evidence="5" type="ORF">ACFS5N_12060</name>
</gene>